<evidence type="ECO:0000313" key="1">
    <source>
        <dbReference type="EnsemblMetazoa" id="AATE019004-PA.1"/>
    </source>
</evidence>
<name>A0A182JJ29_ANOAO</name>
<evidence type="ECO:0008006" key="2">
    <source>
        <dbReference type="Google" id="ProtNLM"/>
    </source>
</evidence>
<organism evidence="1">
    <name type="scientific">Anopheles atroparvus</name>
    <name type="common">European mosquito</name>
    <dbReference type="NCBI Taxonomy" id="41427"/>
    <lineage>
        <taxon>Eukaryota</taxon>
        <taxon>Metazoa</taxon>
        <taxon>Ecdysozoa</taxon>
        <taxon>Arthropoda</taxon>
        <taxon>Hexapoda</taxon>
        <taxon>Insecta</taxon>
        <taxon>Pterygota</taxon>
        <taxon>Neoptera</taxon>
        <taxon>Endopterygota</taxon>
        <taxon>Diptera</taxon>
        <taxon>Nematocera</taxon>
        <taxon>Culicoidea</taxon>
        <taxon>Culicidae</taxon>
        <taxon>Anophelinae</taxon>
        <taxon>Anopheles</taxon>
    </lineage>
</organism>
<dbReference type="EnsemblMetazoa" id="AATE019004-RA">
    <property type="protein sequence ID" value="AATE019004-PA.1"/>
    <property type="gene ID" value="AATE019004"/>
</dbReference>
<proteinExistence type="predicted"/>
<dbReference type="InterPro" id="IPR022385">
    <property type="entry name" value="Rhs_assc_core"/>
</dbReference>
<dbReference type="PANTHER" id="PTHR32305:SF15">
    <property type="entry name" value="PROTEIN RHSA-RELATED"/>
    <property type="match status" value="1"/>
</dbReference>
<reference evidence="1" key="1">
    <citation type="submission" date="2022-08" db="UniProtKB">
        <authorList>
            <consortium name="EnsemblMetazoa"/>
        </authorList>
    </citation>
    <scope>IDENTIFICATION</scope>
    <source>
        <strain evidence="1">EBRO</strain>
    </source>
</reference>
<protein>
    <recommendedName>
        <fullName evidence="2">Tox-SGS domain-containing protein</fullName>
    </recommendedName>
</protein>
<dbReference type="VEuPathDB" id="VectorBase:AATE019004"/>
<dbReference type="PANTHER" id="PTHR32305">
    <property type="match status" value="1"/>
</dbReference>
<sequence>MWIQGLKQAGQIELVVQPQGTVTLRAVLVMETPSLFYSLQLPGHTLLKTAPDDTVEVKRDPTIVGTVFVRINRNLVIYGQPSRGVWSEVQRVEQLFSVAGNDPNYPWDVCGSGLLVVRKIEGIVVYRWSEPKLQQLFVAARYNDEYGYSDPMNTLLIGKIYPSDAYIGVLSRLNSAVEFRSIDPSVTGKPVRSLQKSPELDADWRNPSSTISFVERYDGKGQLTIALRTATELKLFRFDEKYRLKKLATVTDFPLLNKEFDRIMFVKFDNATIHDMLHFSAQGLTMYRQNEQAQVFQKVYYSTAFSQLRGWTGRTIATITPVDLNGDGLEELICSGPKGLCLYQPTFTDEGFDLVNVFDEMIADRSIRYGLPRLVTIGASGRDASNILLFTGGSLISMHTKPFTPSSTAIARVDPEPEKPEPVVTLVVPQNKYIVWLHDQLDLNSLLQPLNPHTGALELSLPVIELPNAFGVSVRKLFQYKNIPYRSWLGRGWSLPLDYITVERKSSAFAQDHDYAILKNNNRIILKPFPFWDSIAHRAYIIEGYKQATIKYFFDAERWEVTMEDRKFIYGRWESLDAMQKEMVCVSWPLCGPKLPHGRELPSRWYLVREESETGQYARYTYDAIDGGKSHRLAAIHLDNQSYVRLHYTANNLLSNYTVSTSAYEQNVFLEYEGQLLRKIRQEDRALFQFDYQNDRMTKIVYPNGLESSLDYSELVIDRTRFQEVIPVGLSPTIYYGPDYTVLLDRELEDDRMVLSIRSLLGGADGPKAMQEKLYLGQPGIRSHAIHALENLLVVVLIYESMKEITILQFTQQEWIEKKSIEDFPLDGFIGTGKRFVVMCDLKRVQLFTVNLSGALVTSDIMAGNLKNLLIRAFVNGFIMYDGMVTVWTMGFNERWQKGTCSKLSNNIFAEVDKFINSFDLTDEFRGALRRGLLADAVTVHQNAIVIRMPVLIGPALEIRTVFLIMNYDKQPREVFKNTVKLPITNLNTYTYELRTKDGNLFTMYYPVVNKKYTLTMKSVSGPLLKSLEEQRQKSFKDIDASKENSAKKKQLKDDVNKKIAEERININRTIIGKVQFALDLSQFGVLSNQDGVLTANRQLSFNGDTWIPKPVNPATMRLEQVDQKLGEGFKLVKRSHNDTFKVYEVPQDRLLFDTQTNNPQEIQIVAPRYVQAQRPKKPLSVFFFKNKEVVTLPVNEQMNRASNSIALVTVSNVNDTARYVTFRPVDSFQLKQTTIFSKQTVWLGRDETRVTSHIYDASDAHMSSEGAMFYRVKVKPGDDDRRFGWYEQATDTRTGHTERKAFAADGTDVTVRTKEKKEREEKKDLVGTIWDRSRQLKIVDLGALRLTDEVVSYYGFEKYELNQYGKDKKWIFDGRYVEFKWETHLLSLPPKASLRATFTPTDPINMFVVSCWVILNESAQVGSVLPVVTVIVTNLADNSKQTVSGAKVQHAILYWRYVETIIDTTKFPRDSKLKFDVTIEPTGSMGTMFVDHVRFSPLDMNFRANIYTPVTAELRASLNNNGMLRQSLYSPRGKRVALLSEYGQLIDFSMHSKTAFAVQLGTRSSLLEMKPRRGMFDALLDQDWAPDSHNFWSGEYGKLRHKAAGRGEITRHFFERFEAIALRFLYEIESIDAKLSVKVNRQEIEVICAQGVSSCRRPPKIGEVLVFITALRVSVWLEGCLIGEHLLQHSRKMTDFSLVPTGTFQFTEFLVMIDPRVKLTYHNAMGRPVQLVEYVSSQTARVREILYDEIDRPTMQTKWTKLTYDRKEYFAFNENFVSQVDGATHRMAGIVATVHRSCEGYPYSHTVYAKDPTENKEYQGLPGKEYTVTGKYKRRYAMRTEILLLSNLFPEKEGFRQKIVERPGRAIRATVEDIRGKKVAKFWQVGNYDHRLTTYEYSKTYGYLFRELPPQYHALVKTTSRTRPFLTGGSTEEENRLKGLWEVSYHEDKGRLVKKRTPDGGSYEYVYNDQGILRYTIHYATAIGKDLDRVIHFTYAANGKVTREALVNLTAEQCYSSLHEVPPSEDLIETTYGELDTNPLVRYRSQQSTRRIGHNHMIESLIYDENEKLLKKVFVVPTINTTYSIDYEYENDNVRSVRYPVDSPTSSFKLIYDYNGHGEVATIRESTQRDPMFEYTYNADGMVETMKVRTGTRSFFQRNFTYNEPGFLVRLADDYLTEDVSYLETDSYGQDSYTPIYEGLISRTVFTAHWQRLASSLRTGLYPEDFISNTMNRKQAAICFDILKQKGYLNEVNQATRTFYGERDDDLPFICGEAIAMNHLSAAVSSGSFPHQYGHRYDYDDHDQLIKAKYFHGPDELLLAPLTHRTFAKEIDGVQERDSKKIWDVLLTEGFLSADCTNPNLCHGRPGIKSMFHEYIRKHRYYKHLQTMLSKAIAERKGMSGDEFDARCKQWKVGSNLAKSTCRNIKSSLTKRNFIGDRPENPMTSLSDAFRDTLKTFKSKIPDIVRVLSDHFAKALGRSAGDVQSYEIDANGNHRKFYTGFSRYRLEYRDGTNQITKLHRQYFDRNQREEEHFNMEHNSDGAVVKAEHKGIKHMEYDRILHRVTKMEMQDGRKLLFQYDVRAERTFKQVRNPDGTVSHEKYYIRDAHGMVLVDMEMTYLAKDQPPDVRVTSYIYKDQQLVGFVRNDKLYGVITDHEGSVRLVVRDGEVVAAYDYLPYGQIFRRYGTDLDGQISYLYTGQEWEPETGLYNYRARLYDPDIGRFYQMDPKEQYPSPYVYAGNSPVSLVDPDGEFAFALAVFIMAIVGAYLGAASANNCWNPLKWDWRSSSTWLGLLTGAVTGASIPFNMASSVAFFVGLGLSMSTSIAIMVGAGITFAYFTIAASSGTWDPTKFDFTSPGTWNALMNGVATSSWILMNPSSLISSFTTLTSVAAKALFIVAKVTMSLGFTYLFAAMSQGGEFDVTKWDFSDPALYMSFIDGFTTATVGLLFVRNIPKQMSKWTGKVKRTVDLFVGNSISYRAHMMLGRDWSNMIMHTQNYLYVNFRNMQTLTKGFLTVGFYSVVCSLRVSQMFDSPIPEFRAVEGVINMLFTTEQFSDFIVKPLSPATPKMMLPKPPNVARLLRFRIRSEAISLGNESVVTADWLTPHSSSAGVMSNTLDRIFKVPFAWLFGEESAQLGIVEACVEVVQAGLLVPFLSCETVVQLPVKVLAVLAEKLAVR</sequence>
<accession>A0A182JJ29</accession>
<dbReference type="Gene3D" id="2.180.10.10">
    <property type="entry name" value="RHS repeat-associated core"/>
    <property type="match status" value="2"/>
</dbReference>
<dbReference type="NCBIfam" id="TIGR03696">
    <property type="entry name" value="Rhs_assc_core"/>
    <property type="match status" value="1"/>
</dbReference>
<dbReference type="InterPro" id="IPR050708">
    <property type="entry name" value="T6SS_VgrG/RHS"/>
</dbReference>
<dbReference type="STRING" id="41427.A0A182JJ29"/>